<accession>A0ABN2ZGB9</accession>
<protein>
    <submittedName>
        <fullName evidence="2">DUF427 domain-containing protein</fullName>
    </submittedName>
</protein>
<dbReference type="EMBL" id="BAAAQR010000002">
    <property type="protein sequence ID" value="GAA2141596.1"/>
    <property type="molecule type" value="Genomic_DNA"/>
</dbReference>
<comment type="caution">
    <text evidence="2">The sequence shown here is derived from an EMBL/GenBank/DDBJ whole genome shotgun (WGS) entry which is preliminary data.</text>
</comment>
<dbReference type="PANTHER" id="PTHR34310">
    <property type="entry name" value="DUF427 DOMAIN PROTEIN (AFU_ORTHOLOGUE AFUA_3G02220)"/>
    <property type="match status" value="1"/>
</dbReference>
<evidence type="ECO:0000259" key="1">
    <source>
        <dbReference type="Pfam" id="PF04248"/>
    </source>
</evidence>
<sequence length="280" mass="30976">MRDLVMGALPELRVHPVEKWVRATAGDAVVVSSRAARLVWEPRRVVAAYAVPREDVAGELVPHATPTETAGQEHPFSLDEGGPPVLDPRTPFSAHSCPGAPLTIRTPDGDLPGAAFAPVDPDLAGYVVLDWKAFTQWYEEDEPVMGHPRDPFDRIDCLRSSRRVAISAEDAVLADSTRSTWLFETPLLVRYYIPREDVAMELLEPSSLHTVCAYKGRASYWSARVGDRVLSNIAWTYEQALHDAVPVQDMVAFFTERLDLTVDGVARPRPVTPWSDRAPG</sequence>
<name>A0ABN2ZGB9_9ACTN</name>
<dbReference type="InterPro" id="IPR038694">
    <property type="entry name" value="DUF427_sf"/>
</dbReference>
<evidence type="ECO:0000313" key="3">
    <source>
        <dbReference type="Proteomes" id="UP001501771"/>
    </source>
</evidence>
<organism evidence="2 3">
    <name type="scientific">Nocardioides koreensis</name>
    <dbReference type="NCBI Taxonomy" id="433651"/>
    <lineage>
        <taxon>Bacteria</taxon>
        <taxon>Bacillati</taxon>
        <taxon>Actinomycetota</taxon>
        <taxon>Actinomycetes</taxon>
        <taxon>Propionibacteriales</taxon>
        <taxon>Nocardioidaceae</taxon>
        <taxon>Nocardioides</taxon>
    </lineage>
</organism>
<evidence type="ECO:0000313" key="2">
    <source>
        <dbReference type="EMBL" id="GAA2141596.1"/>
    </source>
</evidence>
<proteinExistence type="predicted"/>
<feature type="domain" description="DUF427" evidence="1">
    <location>
        <begin position="165"/>
        <end position="255"/>
    </location>
</feature>
<dbReference type="InterPro" id="IPR007361">
    <property type="entry name" value="DUF427"/>
</dbReference>
<dbReference type="Gene3D" id="2.170.150.40">
    <property type="entry name" value="Domain of unknown function (DUF427)"/>
    <property type="match status" value="2"/>
</dbReference>
<dbReference type="Pfam" id="PF04248">
    <property type="entry name" value="NTP_transf_9"/>
    <property type="match status" value="1"/>
</dbReference>
<dbReference type="RefSeq" id="WP_344149107.1">
    <property type="nucleotide sequence ID" value="NZ_BAAAQR010000002.1"/>
</dbReference>
<dbReference type="Proteomes" id="UP001501771">
    <property type="component" value="Unassembled WGS sequence"/>
</dbReference>
<gene>
    <name evidence="2" type="ORF">GCM10009844_12160</name>
</gene>
<dbReference type="PANTHER" id="PTHR34310:SF9">
    <property type="entry name" value="BLR5716 PROTEIN"/>
    <property type="match status" value="1"/>
</dbReference>
<reference evidence="2 3" key="1">
    <citation type="journal article" date="2019" name="Int. J. Syst. Evol. Microbiol.">
        <title>The Global Catalogue of Microorganisms (GCM) 10K type strain sequencing project: providing services to taxonomists for standard genome sequencing and annotation.</title>
        <authorList>
            <consortium name="The Broad Institute Genomics Platform"/>
            <consortium name="The Broad Institute Genome Sequencing Center for Infectious Disease"/>
            <person name="Wu L."/>
            <person name="Ma J."/>
        </authorList>
    </citation>
    <scope>NUCLEOTIDE SEQUENCE [LARGE SCALE GENOMIC DNA]</scope>
    <source>
        <strain evidence="2 3">JCM 16022</strain>
    </source>
</reference>
<keyword evidence="3" id="KW-1185">Reference proteome</keyword>